<dbReference type="EMBL" id="CP119921">
    <property type="protein sequence ID" value="WFD17205.1"/>
    <property type="molecule type" value="Genomic_DNA"/>
</dbReference>
<feature type="region of interest" description="Disordered" evidence="6">
    <location>
        <begin position="540"/>
        <end position="601"/>
    </location>
</feature>
<evidence type="ECO:0000313" key="8">
    <source>
        <dbReference type="Proteomes" id="UP001217582"/>
    </source>
</evidence>
<protein>
    <submittedName>
        <fullName evidence="7">NAPDH-dependent diflavin reductase</fullName>
    </submittedName>
</protein>
<organism evidence="7 8">
    <name type="scientific">Malassezia arunalokei</name>
    <dbReference type="NCBI Taxonomy" id="1514897"/>
    <lineage>
        <taxon>Eukaryota</taxon>
        <taxon>Fungi</taxon>
        <taxon>Dikarya</taxon>
        <taxon>Basidiomycota</taxon>
        <taxon>Ustilaginomycotina</taxon>
        <taxon>Malasseziomycetes</taxon>
        <taxon>Malasseziales</taxon>
        <taxon>Malasseziaceae</taxon>
        <taxon>Malassezia</taxon>
    </lineage>
</organism>
<evidence type="ECO:0000256" key="2">
    <source>
        <dbReference type="ARBA" id="ARBA00022491"/>
    </source>
</evidence>
<keyword evidence="8" id="KW-1185">Reference proteome</keyword>
<reference evidence="7 8" key="1">
    <citation type="submission" date="2023-03" db="EMBL/GenBank/DDBJ databases">
        <title>Mating type loci evolution in Malassezia.</title>
        <authorList>
            <person name="Coelho M.A."/>
        </authorList>
    </citation>
    <scope>NUCLEOTIDE SEQUENCE [LARGE SCALE GENOMIC DNA]</scope>
    <source>
        <strain evidence="7 8">CBS 13387</strain>
    </source>
</reference>
<feature type="compositionally biased region" description="Acidic residues" evidence="6">
    <location>
        <begin position="32"/>
        <end position="45"/>
    </location>
</feature>
<keyword evidence="2" id="KW-0678">Repressor</keyword>
<evidence type="ECO:0000256" key="6">
    <source>
        <dbReference type="SAM" id="MobiDB-lite"/>
    </source>
</evidence>
<evidence type="ECO:0000256" key="5">
    <source>
        <dbReference type="ARBA" id="ARBA00023242"/>
    </source>
</evidence>
<dbReference type="GO" id="GO:0005654">
    <property type="term" value="C:nucleoplasm"/>
    <property type="evidence" value="ECO:0007669"/>
    <property type="project" value="UniProtKB-ARBA"/>
</dbReference>
<keyword evidence="3" id="KW-0805">Transcription regulation</keyword>
<dbReference type="Proteomes" id="UP001217582">
    <property type="component" value="Chromosome 6"/>
</dbReference>
<evidence type="ECO:0000256" key="4">
    <source>
        <dbReference type="ARBA" id="ARBA00023163"/>
    </source>
</evidence>
<dbReference type="PANTHER" id="PTHR21964">
    <property type="entry name" value="BREAST CANCER METASTASIS-SUPPRESSOR 1"/>
    <property type="match status" value="1"/>
</dbReference>
<accession>A0AAJ5Z1H1</accession>
<feature type="compositionally biased region" description="Pro residues" evidence="6">
    <location>
        <begin position="553"/>
        <end position="578"/>
    </location>
</feature>
<dbReference type="SMART" id="SM01401">
    <property type="entry name" value="Sds3"/>
    <property type="match status" value="1"/>
</dbReference>
<proteinExistence type="predicted"/>
<gene>
    <name evidence="7" type="primary">TAH18_2</name>
    <name evidence="7" type="ORF">MARU1_003253</name>
</gene>
<dbReference type="GO" id="GO:0010468">
    <property type="term" value="P:regulation of gene expression"/>
    <property type="evidence" value="ECO:0007669"/>
    <property type="project" value="UniProtKB-ARBA"/>
</dbReference>
<evidence type="ECO:0000256" key="3">
    <source>
        <dbReference type="ARBA" id="ARBA00023015"/>
    </source>
</evidence>
<keyword evidence="4" id="KW-0804">Transcription</keyword>
<dbReference type="InterPro" id="IPR013907">
    <property type="entry name" value="Sds3"/>
</dbReference>
<evidence type="ECO:0000256" key="1">
    <source>
        <dbReference type="ARBA" id="ARBA00004123"/>
    </source>
</evidence>
<keyword evidence="5" id="KW-0539">Nucleus</keyword>
<feature type="compositionally biased region" description="Basic and acidic residues" evidence="6">
    <location>
        <begin position="114"/>
        <end position="123"/>
    </location>
</feature>
<feature type="region of interest" description="Disordered" evidence="6">
    <location>
        <begin position="1"/>
        <end position="282"/>
    </location>
</feature>
<feature type="compositionally biased region" description="Polar residues" evidence="6">
    <location>
        <begin position="232"/>
        <end position="242"/>
    </location>
</feature>
<feature type="compositionally biased region" description="Polar residues" evidence="6">
    <location>
        <begin position="47"/>
        <end position="56"/>
    </location>
</feature>
<name>A0AAJ5Z1H1_9BASI</name>
<feature type="compositionally biased region" description="Polar residues" evidence="6">
    <location>
        <begin position="22"/>
        <end position="31"/>
    </location>
</feature>
<dbReference type="AlphaFoldDB" id="A0AAJ5Z1H1"/>
<dbReference type="Pfam" id="PF08598">
    <property type="entry name" value="Sds3"/>
    <property type="match status" value="1"/>
</dbReference>
<comment type="subcellular location">
    <subcellularLocation>
        <location evidence="1">Nucleus</location>
    </subcellularLocation>
</comment>
<evidence type="ECO:0000313" key="7">
    <source>
        <dbReference type="EMBL" id="WFD17205.1"/>
    </source>
</evidence>
<feature type="compositionally biased region" description="Acidic residues" evidence="6">
    <location>
        <begin position="167"/>
        <end position="188"/>
    </location>
</feature>
<sequence>MDMSASGTEEVGTHHTPAEPTEQATSPLTSDAETEPLSMDEEDDMNVQKSTENHVSMPQKEVHMEPSATSEQPAGQFGDESDLTDESEQAKPNSEPNEHKPVKEDEDSSLSEDVGDHTLKPGDNEAESQHSALDGLAVLAASETEGEKHEQDSVIAPPSSVLTPEASQDEATDDMEADDEEEDDEEEPIPNKGTRKEPSLHRAVMAAVGKRRAAATGGAPSLLVQPDADASNPPSASTSRQGSPVEDVPTKEETPAEDESAETGGQATEAAENEDEASDHRQEALEQLTRIELGFVMLRQRLYAERIEELEREANMIHQGTHPEIQMLHTLIDLRKEKRLRYLGMWLQCSIREHERRAQAEEKIAWVNWRDRAASLRRDMMCDMDRKRRKLEREKRMLDAPQPMRRYQPFEAEFAHKPPSYSRWTRQRPDQYLPYGASLRDPRSFVAFPDVRGLEEYDVWMDMEQMGIRSMPMPPPTYLRPDDMPPHEMYAAPTYAGSLPGSEPMGYYGPPETGPPYVEHSRPLPPVAAPYEGMYVEPMEMSSHPADLQRAPPAAPSAPAPPLPPSRGLPAQLGPPPSAAGRPPFAAEQPMGIPISHVVRA</sequence>